<evidence type="ECO:0000313" key="2">
    <source>
        <dbReference type="Proteomes" id="UP000594014"/>
    </source>
</evidence>
<dbReference type="Proteomes" id="UP000594014">
    <property type="component" value="Chromosome"/>
</dbReference>
<proteinExistence type="predicted"/>
<evidence type="ECO:0000313" key="1">
    <source>
        <dbReference type="EMBL" id="QOX65935.1"/>
    </source>
</evidence>
<dbReference type="EMBL" id="CP042469">
    <property type="protein sequence ID" value="QOX65935.1"/>
    <property type="molecule type" value="Genomic_DNA"/>
</dbReference>
<gene>
    <name evidence="1" type="ORF">FRZ06_13615</name>
</gene>
<keyword evidence="2" id="KW-1185">Reference proteome</keyword>
<protein>
    <submittedName>
        <fullName evidence="1">TIGR03987 family protein</fullName>
    </submittedName>
</protein>
<name>A0ACD1AH98_9FIRM</name>
<organism evidence="1 2">
    <name type="scientific">Anoxybacterium hadale</name>
    <dbReference type="NCBI Taxonomy" id="3408580"/>
    <lineage>
        <taxon>Bacteria</taxon>
        <taxon>Bacillati</taxon>
        <taxon>Bacillota</taxon>
        <taxon>Clostridia</taxon>
        <taxon>Peptostreptococcales</taxon>
        <taxon>Anaerovoracaceae</taxon>
        <taxon>Anoxybacterium</taxon>
    </lineage>
</organism>
<reference evidence="1" key="1">
    <citation type="submission" date="2019-08" db="EMBL/GenBank/DDBJ databases">
        <title>Genome sequence of Clostridiales bacterium MT110.</title>
        <authorList>
            <person name="Cao J."/>
        </authorList>
    </citation>
    <scope>NUCLEOTIDE SEQUENCE</scope>
    <source>
        <strain evidence="1">MT110</strain>
    </source>
</reference>
<accession>A0ACD1AH98</accession>
<sequence>MLIFAVIFINLALVFYTVAVWGEKIQGSLKGWHLVLFWTGLVFDTLGTANMSRLAGEGFRMNFHGITGILAILLMLIHTLWATRVLAQNDLRLKSTFHRFSILVWLIWLIPFVSGALLGMMRG</sequence>